<feature type="transmembrane region" description="Helical" evidence="15">
    <location>
        <begin position="268"/>
        <end position="290"/>
    </location>
</feature>
<dbReference type="AlphaFoldDB" id="A0A803JKI1"/>
<dbReference type="Gene3D" id="2.60.40.10">
    <property type="entry name" value="Immunoglobulins"/>
    <property type="match status" value="3"/>
</dbReference>
<dbReference type="GO" id="GO:0007596">
    <property type="term" value="P:blood coagulation"/>
    <property type="evidence" value="ECO:0007669"/>
    <property type="project" value="UniProtKB-KW"/>
</dbReference>
<dbReference type="Ensembl" id="ENSXETT00000112762">
    <property type="protein sequence ID" value="ENSXETP00000108455"/>
    <property type="gene ID" value="ENSXETG00000026950"/>
</dbReference>
<comment type="subunit">
    <text evidence="4">Interacts with HSPE; the interaction, inhibited by heparin, promotes the generation of activated factor X and activates coagulation in the presence of activated factor VII.</text>
</comment>
<feature type="transmembrane region" description="Helical" evidence="15">
    <location>
        <begin position="574"/>
        <end position="596"/>
    </location>
</feature>
<evidence type="ECO:0000256" key="8">
    <source>
        <dbReference type="ARBA" id="ARBA00023084"/>
    </source>
</evidence>
<evidence type="ECO:0000256" key="7">
    <source>
        <dbReference type="ARBA" id="ARBA00022729"/>
    </source>
</evidence>
<dbReference type="Pfam" id="PF09294">
    <property type="entry name" value="Interfer-bind"/>
    <property type="match status" value="2"/>
</dbReference>
<keyword evidence="13" id="KW-0449">Lipoprotein</keyword>
<dbReference type="GO" id="GO:0016020">
    <property type="term" value="C:membrane"/>
    <property type="evidence" value="ECO:0007669"/>
    <property type="project" value="UniProtKB-SubCell"/>
</dbReference>
<dbReference type="SMART" id="SM00060">
    <property type="entry name" value="FN3"/>
    <property type="match status" value="4"/>
</dbReference>
<keyword evidence="8" id="KW-0094">Blood coagulation</keyword>
<name>A0A803JKI1_XENTR</name>
<keyword evidence="15" id="KW-0812">Transmembrane</keyword>
<reference evidence="17" key="2">
    <citation type="submission" date="2021-03" db="UniProtKB">
        <authorList>
            <consortium name="Ensembl"/>
        </authorList>
    </citation>
    <scope>IDENTIFICATION</scope>
</reference>
<dbReference type="Bgee" id="ENSXETG00000026950">
    <property type="expression patterns" value="Expressed in skeletal muscle tissue and 12 other cell types or tissues"/>
</dbReference>
<accession>A0A803JKI1</accession>
<dbReference type="InterPro" id="IPR001187">
    <property type="entry name" value="Tissue_factor"/>
</dbReference>
<evidence type="ECO:0000256" key="14">
    <source>
        <dbReference type="ARBA" id="ARBA00031171"/>
    </source>
</evidence>
<comment type="subcellular location">
    <subcellularLocation>
        <location evidence="2">Membrane</location>
    </subcellularLocation>
</comment>
<feature type="domain" description="Fibronectin type-III" evidence="16">
    <location>
        <begin position="469"/>
        <end position="568"/>
    </location>
</feature>
<comment type="function">
    <text evidence="1">Initiates blood coagulation by forming a complex with circulating factor VII or VIIa. The [TF:VIIa] complex activates factors IX or X by specific limited proteolysis. TF plays a role in normal hemostasis by initiating the cell-surface assembly and propagation of the coagulation protease cascade.</text>
</comment>
<dbReference type="PROSITE" id="PS50853">
    <property type="entry name" value="FN3"/>
    <property type="match status" value="2"/>
</dbReference>
<keyword evidence="12" id="KW-0325">Glycoprotein</keyword>
<dbReference type="InterPro" id="IPR036116">
    <property type="entry name" value="FN3_sf"/>
</dbReference>
<dbReference type="InParanoid" id="A0A803JKI1"/>
<evidence type="ECO:0000259" key="16">
    <source>
        <dbReference type="PROSITE" id="PS50853"/>
    </source>
</evidence>
<dbReference type="SUPFAM" id="SSF49265">
    <property type="entry name" value="Fibronectin type III"/>
    <property type="match status" value="4"/>
</dbReference>
<dbReference type="InterPro" id="IPR015373">
    <property type="entry name" value="Interferon/interleukin_rcp_dom"/>
</dbReference>
<dbReference type="InterPro" id="IPR050650">
    <property type="entry name" value="Type-II_Cytokine-TF_Rcpt"/>
</dbReference>
<reference evidence="17" key="1">
    <citation type="journal article" date="2010" name="Science">
        <title>The genome of the Western clawed frog Xenopus tropicalis.</title>
        <authorList>
            <person name="Hellsten U."/>
            <person name="Harland R.M."/>
            <person name="Gilchrist M.J."/>
            <person name="Hendrix D."/>
            <person name="Jurka J."/>
            <person name="Kapitonov V."/>
            <person name="Ovcharenko I."/>
            <person name="Putnam N.H."/>
            <person name="Shu S."/>
            <person name="Taher L."/>
            <person name="Blitz I.L."/>
            <person name="Blumberg B."/>
            <person name="Dichmann D.S."/>
            <person name="Dubchak I."/>
            <person name="Amaya E."/>
            <person name="Detter J.C."/>
            <person name="Fletcher R."/>
            <person name="Gerhard D.S."/>
            <person name="Goodstein D."/>
            <person name="Graves T."/>
            <person name="Grigoriev I.V."/>
            <person name="Grimwood J."/>
            <person name="Kawashima T."/>
            <person name="Lindquist E."/>
            <person name="Lucas S.M."/>
            <person name="Mead P.E."/>
            <person name="Mitros T."/>
            <person name="Ogino H."/>
            <person name="Ohta Y."/>
            <person name="Poliakov A.V."/>
            <person name="Pollet N."/>
            <person name="Robert J."/>
            <person name="Salamov A."/>
            <person name="Sater A.K."/>
            <person name="Schmutz J."/>
            <person name="Terry A."/>
            <person name="Vize P.D."/>
            <person name="Warren W.C."/>
            <person name="Wells D."/>
            <person name="Wills A."/>
            <person name="Wilson R.K."/>
            <person name="Zimmerman L.B."/>
            <person name="Zorn A.M."/>
            <person name="Grainger R."/>
            <person name="Grammer T."/>
            <person name="Khokha M.K."/>
            <person name="Richardson P.M."/>
            <person name="Rokhsar D.S."/>
        </authorList>
    </citation>
    <scope>NUCLEOTIDE SEQUENCE [LARGE SCALE GENOMIC DNA]</scope>
    <source>
        <strain evidence="17">Nigerian</strain>
    </source>
</reference>
<evidence type="ECO:0000256" key="10">
    <source>
        <dbReference type="ARBA" id="ARBA00023139"/>
    </source>
</evidence>
<evidence type="ECO:0000313" key="17">
    <source>
        <dbReference type="Ensembl" id="ENSXETP00000108455"/>
    </source>
</evidence>
<protein>
    <recommendedName>
        <fullName evidence="5">Tissue factor</fullName>
    </recommendedName>
    <alternativeName>
        <fullName evidence="14">Coagulation factor III</fullName>
    </alternativeName>
</protein>
<keyword evidence="7" id="KW-0732">Signal</keyword>
<evidence type="ECO:0000256" key="9">
    <source>
        <dbReference type="ARBA" id="ARBA00023136"/>
    </source>
</evidence>
<evidence type="ECO:0000256" key="2">
    <source>
        <dbReference type="ARBA" id="ARBA00004370"/>
    </source>
</evidence>
<dbReference type="GeneTree" id="ENSGT00940000160503"/>
<dbReference type="FunFam" id="2.60.40.10:FF:002797">
    <property type="entry name" value="Interferon gamma receptor 2 (interferon gamma transducer 1), gene 2"/>
    <property type="match status" value="1"/>
</dbReference>
<keyword evidence="9 15" id="KW-0472">Membrane</keyword>
<evidence type="ECO:0000256" key="4">
    <source>
        <dbReference type="ARBA" id="ARBA00011184"/>
    </source>
</evidence>
<gene>
    <name evidence="17" type="primary">ifngr2.2</name>
</gene>
<evidence type="ECO:0000256" key="12">
    <source>
        <dbReference type="ARBA" id="ARBA00023180"/>
    </source>
</evidence>
<comment type="similarity">
    <text evidence="3">Belongs to the tissue factor family.</text>
</comment>
<sequence length="680" mass="76635">MGGALGVTRLRCTGQCVASLTRRQKCGGTCGSEMAAEPGLLLGAVLCILPLLPFGTGALLTGLDGRPYPENVTMEALNTNYMLKWDWDYSQHPNVTFSVENNSEIWPGKWNQVQGCENISRRNCDVSGIYIYGKYNFRVAASLDNNNRTLSRALRFNPEKDTVIGPPSNVSTELYGTKLHVNVLKVEAFHNDDLKNYCDWEYNLIYWKDSASDREEKTLNEKVGRFTIEVEASTTYCLTVRVVCQTHNRSGLFSETQCITTGADALPVWSAGIVIGVLLSVVLTAVLVYLCACPLKRYVKHIFYPTGKLPSSIESGMFDSRVKIPFVLQEEEPTDLCYIIRNSEHDEDSVQNRKYSLKESNTDSDATSVLPAPTNVSIHSFNLQQILHWDPVKEEDVTYRVEYKAFYEGDDDYSVLCKNTTEMQCNFTDLVPFYWRIVVRVRAEVGKLQYSRWSKTPTFQATRDTTLGPVKSLKLSPSEAVYDAISVTFEPPISREIYLPYDSEINFTVRYWERSSGTEKELSSTDTHVLLEDLDPMAVYCVEVSASVLGLVGQPSEPVCEKPSAAPAITATGYIWLVVGLVCACCAFSVCALAVYKHREMIKKLLPPPFEIPYHFHETLKEISFQRLENDHCEVQSIEEKYDTISIVEPESCHDRKDSCTEELDIKQTPEDKASYRTVT</sequence>
<evidence type="ECO:0000256" key="13">
    <source>
        <dbReference type="ARBA" id="ARBA00023288"/>
    </source>
</evidence>
<feature type="domain" description="Fibronectin type-III" evidence="16">
    <location>
        <begin position="372"/>
        <end position="465"/>
    </location>
</feature>
<dbReference type="PANTHER" id="PTHR20859">
    <property type="entry name" value="INTERFERON/INTERLEUKIN RECEPTOR"/>
    <property type="match status" value="1"/>
</dbReference>
<dbReference type="Pfam" id="PF01108">
    <property type="entry name" value="Tissue_fac"/>
    <property type="match status" value="2"/>
</dbReference>
<evidence type="ECO:0000256" key="11">
    <source>
        <dbReference type="ARBA" id="ARBA00023157"/>
    </source>
</evidence>
<dbReference type="InterPro" id="IPR003961">
    <property type="entry name" value="FN3_dom"/>
</dbReference>
<dbReference type="PRINTS" id="PR00346">
    <property type="entry name" value="TISSUEFACTOR"/>
</dbReference>
<evidence type="ECO:0000256" key="5">
    <source>
        <dbReference type="ARBA" id="ARBA00018722"/>
    </source>
</evidence>
<keyword evidence="15" id="KW-1133">Transmembrane helix</keyword>
<keyword evidence="6" id="KW-0356">Hemostasis</keyword>
<keyword evidence="11" id="KW-1015">Disulfide bond</keyword>
<organism evidence="17">
    <name type="scientific">Xenopus tropicalis</name>
    <name type="common">Western clawed frog</name>
    <name type="synonym">Silurana tropicalis</name>
    <dbReference type="NCBI Taxonomy" id="8364"/>
    <lineage>
        <taxon>Eukaryota</taxon>
        <taxon>Metazoa</taxon>
        <taxon>Chordata</taxon>
        <taxon>Craniata</taxon>
        <taxon>Vertebrata</taxon>
        <taxon>Euteleostomi</taxon>
        <taxon>Amphibia</taxon>
        <taxon>Batrachia</taxon>
        <taxon>Anura</taxon>
        <taxon>Pipoidea</taxon>
        <taxon>Pipidae</taxon>
        <taxon>Xenopodinae</taxon>
        <taxon>Xenopus</taxon>
        <taxon>Silurana</taxon>
    </lineage>
</organism>
<proteinExistence type="inferred from homology"/>
<dbReference type="CDD" id="cd00063">
    <property type="entry name" value="FN3"/>
    <property type="match status" value="1"/>
</dbReference>
<evidence type="ECO:0000256" key="15">
    <source>
        <dbReference type="SAM" id="Phobius"/>
    </source>
</evidence>
<dbReference type="PANTHER" id="PTHR20859:SF92">
    <property type="entry name" value="INTERFERON GAMMA RECEPTOR 2 (INTERFERON GAMMA TRANSDUCER 1), GENE 2"/>
    <property type="match status" value="1"/>
</dbReference>
<dbReference type="InterPro" id="IPR013783">
    <property type="entry name" value="Ig-like_fold"/>
</dbReference>
<evidence type="ECO:0000256" key="3">
    <source>
        <dbReference type="ARBA" id="ARBA00009197"/>
    </source>
</evidence>
<dbReference type="Xenbase" id="XB-GENE-855493">
    <property type="gene designation" value="ifngr2.2"/>
</dbReference>
<evidence type="ECO:0000256" key="6">
    <source>
        <dbReference type="ARBA" id="ARBA00022696"/>
    </source>
</evidence>
<evidence type="ECO:0000256" key="1">
    <source>
        <dbReference type="ARBA" id="ARBA00002201"/>
    </source>
</evidence>
<keyword evidence="10" id="KW-0564">Palmitate</keyword>